<sequence length="70" mass="8008">MQLRDSTKHILTDFKPALLTNESKRIGQGKMIEEFSLFEMQQGWGLSVIYELLKIVPDSSISSAEMLVFM</sequence>
<dbReference type="EMBL" id="CAQQ02390066">
    <property type="status" value="NOT_ANNOTATED_CDS"/>
    <property type="molecule type" value="Genomic_DNA"/>
</dbReference>
<protein>
    <submittedName>
        <fullName evidence="1">Uncharacterized protein</fullName>
    </submittedName>
</protein>
<reference evidence="1" key="2">
    <citation type="submission" date="2015-06" db="UniProtKB">
        <authorList>
            <consortium name="EnsemblMetazoa"/>
        </authorList>
    </citation>
    <scope>IDENTIFICATION</scope>
</reference>
<keyword evidence="2" id="KW-1185">Reference proteome</keyword>
<dbReference type="HOGENOM" id="CLU_2760693_0_0_1"/>
<reference evidence="2" key="1">
    <citation type="submission" date="2013-02" db="EMBL/GenBank/DDBJ databases">
        <authorList>
            <person name="Hughes D."/>
        </authorList>
    </citation>
    <scope>NUCLEOTIDE SEQUENCE</scope>
    <source>
        <strain>Durham</strain>
        <strain evidence="2">NC isolate 2 -- Noor lab</strain>
    </source>
</reference>
<name>T1GL35_MEGSC</name>
<organism evidence="1 2">
    <name type="scientific">Megaselia scalaris</name>
    <name type="common">Humpbacked fly</name>
    <name type="synonym">Phora scalaris</name>
    <dbReference type="NCBI Taxonomy" id="36166"/>
    <lineage>
        <taxon>Eukaryota</taxon>
        <taxon>Metazoa</taxon>
        <taxon>Ecdysozoa</taxon>
        <taxon>Arthropoda</taxon>
        <taxon>Hexapoda</taxon>
        <taxon>Insecta</taxon>
        <taxon>Pterygota</taxon>
        <taxon>Neoptera</taxon>
        <taxon>Endopterygota</taxon>
        <taxon>Diptera</taxon>
        <taxon>Brachycera</taxon>
        <taxon>Muscomorpha</taxon>
        <taxon>Platypezoidea</taxon>
        <taxon>Phoridae</taxon>
        <taxon>Megaseliini</taxon>
        <taxon>Megaselia</taxon>
    </lineage>
</organism>
<accession>T1GL35</accession>
<dbReference type="EnsemblMetazoa" id="MESCA004222-RA">
    <property type="protein sequence ID" value="MESCA004222-PA"/>
    <property type="gene ID" value="MESCA004222"/>
</dbReference>
<proteinExistence type="predicted"/>
<evidence type="ECO:0000313" key="1">
    <source>
        <dbReference type="EnsemblMetazoa" id="MESCA004222-PA"/>
    </source>
</evidence>
<dbReference type="EMBL" id="CAQQ02390065">
    <property type="status" value="NOT_ANNOTATED_CDS"/>
    <property type="molecule type" value="Genomic_DNA"/>
</dbReference>
<dbReference type="Proteomes" id="UP000015102">
    <property type="component" value="Unassembled WGS sequence"/>
</dbReference>
<evidence type="ECO:0000313" key="2">
    <source>
        <dbReference type="Proteomes" id="UP000015102"/>
    </source>
</evidence>
<dbReference type="AlphaFoldDB" id="T1GL35"/>